<feature type="region of interest" description="Disordered" evidence="1">
    <location>
        <begin position="1"/>
        <end position="37"/>
    </location>
</feature>
<feature type="region of interest" description="Disordered" evidence="1">
    <location>
        <begin position="53"/>
        <end position="116"/>
    </location>
</feature>
<evidence type="ECO:0000313" key="2">
    <source>
        <dbReference type="EMBL" id="RDX46849.1"/>
    </source>
</evidence>
<accession>A0A371D2Z1</accession>
<feature type="region of interest" description="Disordered" evidence="1">
    <location>
        <begin position="137"/>
        <end position="162"/>
    </location>
</feature>
<feature type="compositionally biased region" description="Basic and acidic residues" evidence="1">
    <location>
        <begin position="137"/>
        <end position="147"/>
    </location>
</feature>
<dbReference type="Proteomes" id="UP000256964">
    <property type="component" value="Unassembled WGS sequence"/>
</dbReference>
<evidence type="ECO:0000256" key="1">
    <source>
        <dbReference type="SAM" id="MobiDB-lite"/>
    </source>
</evidence>
<proteinExistence type="predicted"/>
<evidence type="ECO:0000313" key="3">
    <source>
        <dbReference type="Proteomes" id="UP000256964"/>
    </source>
</evidence>
<dbReference type="EMBL" id="KZ857423">
    <property type="protein sequence ID" value="RDX46849.1"/>
    <property type="molecule type" value="Genomic_DNA"/>
</dbReference>
<organism evidence="2 3">
    <name type="scientific">Lentinus brumalis</name>
    <dbReference type="NCBI Taxonomy" id="2498619"/>
    <lineage>
        <taxon>Eukaryota</taxon>
        <taxon>Fungi</taxon>
        <taxon>Dikarya</taxon>
        <taxon>Basidiomycota</taxon>
        <taxon>Agaricomycotina</taxon>
        <taxon>Agaricomycetes</taxon>
        <taxon>Polyporales</taxon>
        <taxon>Polyporaceae</taxon>
        <taxon>Lentinus</taxon>
    </lineage>
</organism>
<dbReference type="AlphaFoldDB" id="A0A371D2Z1"/>
<feature type="compositionally biased region" description="Basic residues" evidence="1">
    <location>
        <begin position="24"/>
        <end position="36"/>
    </location>
</feature>
<gene>
    <name evidence="2" type="ORF">OH76DRAFT_805506</name>
</gene>
<reference evidence="2 3" key="1">
    <citation type="journal article" date="2018" name="Biotechnol. Biofuels">
        <title>Integrative visual omics of the white-rot fungus Polyporus brumalis exposes the biotechnological potential of its oxidative enzymes for delignifying raw plant biomass.</title>
        <authorList>
            <person name="Miyauchi S."/>
            <person name="Rancon A."/>
            <person name="Drula E."/>
            <person name="Hage H."/>
            <person name="Chaduli D."/>
            <person name="Favel A."/>
            <person name="Grisel S."/>
            <person name="Henrissat B."/>
            <person name="Herpoel-Gimbert I."/>
            <person name="Ruiz-Duenas F.J."/>
            <person name="Chevret D."/>
            <person name="Hainaut M."/>
            <person name="Lin J."/>
            <person name="Wang M."/>
            <person name="Pangilinan J."/>
            <person name="Lipzen A."/>
            <person name="Lesage-Meessen L."/>
            <person name="Navarro D."/>
            <person name="Riley R."/>
            <person name="Grigoriev I.V."/>
            <person name="Zhou S."/>
            <person name="Raouche S."/>
            <person name="Rosso M.N."/>
        </authorList>
    </citation>
    <scope>NUCLEOTIDE SEQUENCE [LARGE SCALE GENOMIC DNA]</scope>
    <source>
        <strain evidence="2 3">BRFM 1820</strain>
    </source>
</reference>
<keyword evidence="3" id="KW-1185">Reference proteome</keyword>
<sequence>MRNPRPPPAAHGSCPVGLLYPQRRCPRPTHGARRMAHAVSPCAALRGVAGVRAGREKCPAARRGRAPTPPEVPRSSPTHSLELATGRYGRRRLRSSSGSGSDDTTEANPGLTVRVRGRCHRMQSLYVRNADHPAVRQVAERRLDTTQRRRRAVAYTQDPAYA</sequence>
<protein>
    <submittedName>
        <fullName evidence="2">Uncharacterized protein</fullName>
    </submittedName>
</protein>
<name>A0A371D2Z1_9APHY</name>